<protein>
    <recommendedName>
        <fullName evidence="3">Nucleoside phosphorylase domain-containing protein</fullName>
    </recommendedName>
</protein>
<comment type="caution">
    <text evidence="1">The sequence shown here is derived from an EMBL/GenBank/DDBJ whole genome shotgun (WGS) entry which is preliminary data.</text>
</comment>
<sequence>MFASQHVYSSISSNLMNKLNERHPNMNTSLMHLPADMMATYDGYTVAWINTTVISSLTARLIFDNNHKISSPNVPGDFNAYYFGRMWKHNVVVCYLPQGDESTSATVKKRVENMLSIFQGIRVAVLVGIGGGVPSDQHDIRLGDVVVSGIGSGLPGLIRYEYDITVRENTFHLNQSNIPASAAIGEAAGGLGINR</sequence>
<evidence type="ECO:0000313" key="2">
    <source>
        <dbReference type="Proteomes" id="UP001273209"/>
    </source>
</evidence>
<dbReference type="EMBL" id="JAWRVG010000009">
    <property type="protein sequence ID" value="KAK4078359.1"/>
    <property type="molecule type" value="Genomic_DNA"/>
</dbReference>
<dbReference type="SUPFAM" id="SSF53167">
    <property type="entry name" value="Purine and uridine phosphorylases"/>
    <property type="match status" value="1"/>
</dbReference>
<dbReference type="InterPro" id="IPR035994">
    <property type="entry name" value="Nucleoside_phosphorylase_sf"/>
</dbReference>
<organism evidence="1 2">
    <name type="scientific">Trichoderma aggressivum f. europaeum</name>
    <dbReference type="NCBI Taxonomy" id="173218"/>
    <lineage>
        <taxon>Eukaryota</taxon>
        <taxon>Fungi</taxon>
        <taxon>Dikarya</taxon>
        <taxon>Ascomycota</taxon>
        <taxon>Pezizomycotina</taxon>
        <taxon>Sordariomycetes</taxon>
        <taxon>Hypocreomycetidae</taxon>
        <taxon>Hypocreales</taxon>
        <taxon>Hypocreaceae</taxon>
        <taxon>Trichoderma</taxon>
    </lineage>
</organism>
<dbReference type="Proteomes" id="UP001273209">
    <property type="component" value="Unassembled WGS sequence"/>
</dbReference>
<accession>A0AAE1IIZ6</accession>
<evidence type="ECO:0000313" key="1">
    <source>
        <dbReference type="EMBL" id="KAK4078359.1"/>
    </source>
</evidence>
<dbReference type="GO" id="GO:0003824">
    <property type="term" value="F:catalytic activity"/>
    <property type="evidence" value="ECO:0007669"/>
    <property type="project" value="InterPro"/>
</dbReference>
<gene>
    <name evidence="1" type="ORF">Triagg1_3375</name>
</gene>
<dbReference type="RefSeq" id="XP_062757899.1">
    <property type="nucleotide sequence ID" value="XM_062897660.1"/>
</dbReference>
<dbReference type="GO" id="GO:0009116">
    <property type="term" value="P:nucleoside metabolic process"/>
    <property type="evidence" value="ECO:0007669"/>
    <property type="project" value="InterPro"/>
</dbReference>
<evidence type="ECO:0008006" key="3">
    <source>
        <dbReference type="Google" id="ProtNLM"/>
    </source>
</evidence>
<reference evidence="1" key="1">
    <citation type="submission" date="2023-11" db="EMBL/GenBank/DDBJ databases">
        <title>The genome sequences of three competitors of mushroom-forming fungi.</title>
        <authorList>
            <person name="Beijen E."/>
            <person name="Ohm R.A."/>
        </authorList>
    </citation>
    <scope>NUCLEOTIDE SEQUENCE</scope>
    <source>
        <strain evidence="1">CBS 100526</strain>
    </source>
</reference>
<keyword evidence="2" id="KW-1185">Reference proteome</keyword>
<proteinExistence type="predicted"/>
<dbReference type="Gene3D" id="3.40.50.1580">
    <property type="entry name" value="Nucleoside phosphorylase domain"/>
    <property type="match status" value="1"/>
</dbReference>
<dbReference type="PANTHER" id="PTHR46082:SF6">
    <property type="entry name" value="AAA+ ATPASE DOMAIN-CONTAINING PROTEIN-RELATED"/>
    <property type="match status" value="1"/>
</dbReference>
<name>A0AAE1IIZ6_9HYPO</name>
<dbReference type="PANTHER" id="PTHR46082">
    <property type="entry name" value="ATP/GTP-BINDING PROTEIN-RELATED"/>
    <property type="match status" value="1"/>
</dbReference>
<dbReference type="GeneID" id="87917565"/>
<dbReference type="InterPro" id="IPR053137">
    <property type="entry name" value="NLR-like"/>
</dbReference>
<dbReference type="AlphaFoldDB" id="A0AAE1IIZ6"/>